<dbReference type="EMBL" id="PEVJ01000052">
    <property type="protein sequence ID" value="PIU98298.1"/>
    <property type="molecule type" value="Genomic_DNA"/>
</dbReference>
<organism evidence="6 7">
    <name type="scientific">Candidatus Wolfebacteria bacterium CG03_land_8_20_14_0_80_40_12</name>
    <dbReference type="NCBI Taxonomy" id="1975069"/>
    <lineage>
        <taxon>Bacteria</taxon>
        <taxon>Candidatus Wolfeibacteriota</taxon>
    </lineage>
</organism>
<dbReference type="PROSITE" id="PS00092">
    <property type="entry name" value="N6_MTASE"/>
    <property type="match status" value="1"/>
</dbReference>
<evidence type="ECO:0000259" key="5">
    <source>
        <dbReference type="Pfam" id="PF01555"/>
    </source>
</evidence>
<dbReference type="InterPro" id="IPR002941">
    <property type="entry name" value="DNA_methylase_N4/N6"/>
</dbReference>
<dbReference type="Pfam" id="PF01555">
    <property type="entry name" value="N6_N4_Mtase"/>
    <property type="match status" value="1"/>
</dbReference>
<comment type="caution">
    <text evidence="6">The sequence shown here is derived from an EMBL/GenBank/DDBJ whole genome shotgun (WGS) entry which is preliminary data.</text>
</comment>
<feature type="domain" description="DNA methylase N-4/N-6" evidence="5">
    <location>
        <begin position="104"/>
        <end position="343"/>
    </location>
</feature>
<keyword evidence="4" id="KW-0949">S-adenosyl-L-methionine</keyword>
<protein>
    <recommendedName>
        <fullName evidence="5">DNA methylase N-4/N-6 domain-containing protein</fullName>
    </recommendedName>
</protein>
<dbReference type="PANTHER" id="PTHR13370">
    <property type="entry name" value="RNA METHYLASE-RELATED"/>
    <property type="match status" value="1"/>
</dbReference>
<dbReference type="AlphaFoldDB" id="A0A2M7B593"/>
<dbReference type="InterPro" id="IPR002295">
    <property type="entry name" value="N4/N6-MTase_EcoPI_Mod-like"/>
</dbReference>
<dbReference type="GO" id="GO:0005737">
    <property type="term" value="C:cytoplasm"/>
    <property type="evidence" value="ECO:0007669"/>
    <property type="project" value="TreeGrafter"/>
</dbReference>
<name>A0A2M7B593_9BACT</name>
<dbReference type="GO" id="GO:0032259">
    <property type="term" value="P:methylation"/>
    <property type="evidence" value="ECO:0007669"/>
    <property type="project" value="UniProtKB-KW"/>
</dbReference>
<dbReference type="Gene3D" id="3.40.50.150">
    <property type="entry name" value="Vaccinia Virus protein VP39"/>
    <property type="match status" value="1"/>
</dbReference>
<evidence type="ECO:0000256" key="1">
    <source>
        <dbReference type="ARBA" id="ARBA00006594"/>
    </source>
</evidence>
<accession>A0A2M7B593</accession>
<reference evidence="7" key="1">
    <citation type="submission" date="2017-09" db="EMBL/GenBank/DDBJ databases">
        <title>Depth-based differentiation of microbial function through sediment-hosted aquifers and enrichment of novel symbionts in the deep terrestrial subsurface.</title>
        <authorList>
            <person name="Probst A.J."/>
            <person name="Ladd B."/>
            <person name="Jarett J.K."/>
            <person name="Geller-Mcgrath D.E."/>
            <person name="Sieber C.M.K."/>
            <person name="Emerson J.B."/>
            <person name="Anantharaman K."/>
            <person name="Thomas B.C."/>
            <person name="Malmstrom R."/>
            <person name="Stieglmeier M."/>
            <person name="Klingl A."/>
            <person name="Woyke T."/>
            <person name="Ryan C.M."/>
            <person name="Banfield J.F."/>
        </authorList>
    </citation>
    <scope>NUCLEOTIDE SEQUENCE [LARGE SCALE GENOMIC DNA]</scope>
</reference>
<sequence>MDFKDLEQIQKESLGQTLPQQKKVFSASDKIRRKTSNLPDPTHPPIGWKDGKGYDHIFPWIHLPRLHPLNHGDTVIFNAPEKPANQLILGDNLEFLRTLLSESIDLIYIDPPFFSGRNYNVIWGDTNEVRSFYDIWEGGIDSYLVWLNARLWEMRRVLKKTGSIYVHCDWHASHYIKTEMDKIFGYENFRNEIVWHYRRWPAKQKSFQKMHDVILMYTKTINDSHSFNKLFEQLAKSTLETFGTKKQIADFSSGHRKPGQLEVETEGAPMSDVWDISIIAPIAKERLGYPTQKPEELLERIIKVSSNEGDIVADFFCGGGTTLAVAQRLKRRFIGCDSSRVAISVTLDRLVKVGEEMSGVKSNIAQYKKVFLNKDLFSKEAFQLKIQADKLVEKVPNIEVSYLGVYPTEKFATLSQNDFIDFVLTCYGASKNTAEGVAHGFRPPGQSEPILVGPANPQESITGAEIKAFFDEIKNRLEPNKLVSAKIIGWRFSRQVVEYIKILDDYISKNNLPVKLELIPLDSKEFRARVLQRYPDASDAEFFLRFSKAPVIGDIKVKKIKELEYEFEAIDAFSTNEDGWLVNCQWDFDYQEGHFVADKDYILSRKKIKNKKKDEQFKAILSAKHIFEKVGEYIIGCKVQDNLAGETILSKKIKV</sequence>
<dbReference type="SUPFAM" id="SSF53335">
    <property type="entry name" value="S-adenosyl-L-methionine-dependent methyltransferases"/>
    <property type="match status" value="1"/>
</dbReference>
<dbReference type="Proteomes" id="UP000228949">
    <property type="component" value="Unassembled WGS sequence"/>
</dbReference>
<dbReference type="InterPro" id="IPR002052">
    <property type="entry name" value="DNA_methylase_N6_adenine_CS"/>
</dbReference>
<proteinExistence type="inferred from homology"/>
<evidence type="ECO:0000313" key="7">
    <source>
        <dbReference type="Proteomes" id="UP000228949"/>
    </source>
</evidence>
<keyword evidence="3" id="KW-0808">Transferase</keyword>
<evidence type="ECO:0000256" key="3">
    <source>
        <dbReference type="ARBA" id="ARBA00022679"/>
    </source>
</evidence>
<dbReference type="GO" id="GO:0003677">
    <property type="term" value="F:DNA binding"/>
    <property type="evidence" value="ECO:0007669"/>
    <property type="project" value="InterPro"/>
</dbReference>
<dbReference type="InterPro" id="IPR029063">
    <property type="entry name" value="SAM-dependent_MTases_sf"/>
</dbReference>
<comment type="similarity">
    <text evidence="1">Belongs to the N(4)/N(6)-methyltransferase family.</text>
</comment>
<evidence type="ECO:0000256" key="4">
    <source>
        <dbReference type="ARBA" id="ARBA00022691"/>
    </source>
</evidence>
<dbReference type="PANTHER" id="PTHR13370:SF24">
    <property type="entry name" value="TYPE III RESTRICTION-MODIFICATION ENZYME STYLTI MOD SUBUNIT"/>
    <property type="match status" value="1"/>
</dbReference>
<evidence type="ECO:0000256" key="2">
    <source>
        <dbReference type="ARBA" id="ARBA00022603"/>
    </source>
</evidence>
<gene>
    <name evidence="6" type="ORF">COS61_02150</name>
</gene>
<dbReference type="PRINTS" id="PR00506">
    <property type="entry name" value="D21N6MTFRASE"/>
</dbReference>
<keyword evidence="2" id="KW-0489">Methyltransferase</keyword>
<dbReference type="GO" id="GO:0008170">
    <property type="term" value="F:N-methyltransferase activity"/>
    <property type="evidence" value="ECO:0007669"/>
    <property type="project" value="InterPro"/>
</dbReference>
<evidence type="ECO:0000313" key="6">
    <source>
        <dbReference type="EMBL" id="PIU98298.1"/>
    </source>
</evidence>